<evidence type="ECO:0000313" key="9">
    <source>
        <dbReference type="Proteomes" id="UP001159405"/>
    </source>
</evidence>
<keyword evidence="9" id="KW-1185">Reference proteome</keyword>
<evidence type="ECO:0000313" key="8">
    <source>
        <dbReference type="EMBL" id="CAH3040657.1"/>
    </source>
</evidence>
<dbReference type="SMART" id="SM00957">
    <property type="entry name" value="SecA_DEAD"/>
    <property type="match status" value="1"/>
</dbReference>
<proteinExistence type="predicted"/>
<gene>
    <name evidence="8" type="ORF">PLOB_00045842</name>
</gene>
<dbReference type="PROSITE" id="PS51196">
    <property type="entry name" value="SECA_MOTOR_DEAD"/>
    <property type="match status" value="1"/>
</dbReference>
<dbReference type="InterPro" id="IPR000185">
    <property type="entry name" value="SecA"/>
</dbReference>
<protein>
    <recommendedName>
        <fullName evidence="10">Protein translocase subunit SecA</fullName>
    </recommendedName>
</protein>
<keyword evidence="4" id="KW-0812">Transmembrane</keyword>
<evidence type="ECO:0000259" key="7">
    <source>
        <dbReference type="PROSITE" id="PS51196"/>
    </source>
</evidence>
<reference evidence="8 9" key="1">
    <citation type="submission" date="2022-05" db="EMBL/GenBank/DDBJ databases">
        <authorList>
            <consortium name="Genoscope - CEA"/>
            <person name="William W."/>
        </authorList>
    </citation>
    <scope>NUCLEOTIDE SEQUENCE [LARGE SCALE GENOMIC DNA]</scope>
</reference>
<keyword evidence="3" id="KW-0811">Translocation</keyword>
<dbReference type="Proteomes" id="UP001159405">
    <property type="component" value="Unassembled WGS sequence"/>
</dbReference>
<evidence type="ECO:0000256" key="2">
    <source>
        <dbReference type="ARBA" id="ARBA00022927"/>
    </source>
</evidence>
<keyword evidence="4" id="KW-1133">Transmembrane helix</keyword>
<accession>A0ABN8N0T2</accession>
<dbReference type="PROSITE" id="PS51194">
    <property type="entry name" value="HELICASE_CTER"/>
    <property type="match status" value="1"/>
</dbReference>
<dbReference type="InterPro" id="IPR014001">
    <property type="entry name" value="Helicase_ATP-bd"/>
</dbReference>
<keyword evidence="2" id="KW-0653">Protein transport</keyword>
<evidence type="ECO:0000256" key="4">
    <source>
        <dbReference type="SAM" id="Phobius"/>
    </source>
</evidence>
<feature type="domain" description="SecA family profile" evidence="7">
    <location>
        <begin position="327"/>
        <end position="1060"/>
    </location>
</feature>
<feature type="domain" description="Helicase C-terminal" evidence="6">
    <location>
        <begin position="902"/>
        <end position="1067"/>
    </location>
</feature>
<dbReference type="SUPFAM" id="SSF52540">
    <property type="entry name" value="P-loop containing nucleoside triphosphate hydrolases"/>
    <property type="match status" value="3"/>
</dbReference>
<organism evidence="8 9">
    <name type="scientific">Porites lobata</name>
    <dbReference type="NCBI Taxonomy" id="104759"/>
    <lineage>
        <taxon>Eukaryota</taxon>
        <taxon>Metazoa</taxon>
        <taxon>Cnidaria</taxon>
        <taxon>Anthozoa</taxon>
        <taxon>Hexacorallia</taxon>
        <taxon>Scleractinia</taxon>
        <taxon>Fungiina</taxon>
        <taxon>Poritidae</taxon>
        <taxon>Porites</taxon>
    </lineage>
</organism>
<dbReference type="Pfam" id="PF07517">
    <property type="entry name" value="SecA_DEAD"/>
    <property type="match status" value="2"/>
</dbReference>
<dbReference type="PANTHER" id="PTHR30612">
    <property type="entry name" value="SECA INNER MEMBRANE COMPONENT OF SEC PROTEIN SECRETION SYSTEM"/>
    <property type="match status" value="1"/>
</dbReference>
<feature type="transmembrane region" description="Helical" evidence="4">
    <location>
        <begin position="1323"/>
        <end position="1348"/>
    </location>
</feature>
<feature type="domain" description="Helicase ATP-binding" evidence="5">
    <location>
        <begin position="431"/>
        <end position="568"/>
    </location>
</feature>
<dbReference type="Gene3D" id="3.40.50.300">
    <property type="entry name" value="P-loop containing nucleotide triphosphate hydrolases"/>
    <property type="match status" value="3"/>
</dbReference>
<dbReference type="InterPro" id="IPR036670">
    <property type="entry name" value="SecA_X-link_sf"/>
</dbReference>
<evidence type="ECO:0008006" key="10">
    <source>
        <dbReference type="Google" id="ProtNLM"/>
    </source>
</evidence>
<evidence type="ECO:0000259" key="5">
    <source>
        <dbReference type="PROSITE" id="PS51192"/>
    </source>
</evidence>
<keyword evidence="1" id="KW-0963">Cytoplasm</keyword>
<dbReference type="PRINTS" id="PR00906">
    <property type="entry name" value="SECA"/>
</dbReference>
<dbReference type="EMBL" id="CALNXK010000008">
    <property type="protein sequence ID" value="CAH3040657.1"/>
    <property type="molecule type" value="Genomic_DNA"/>
</dbReference>
<dbReference type="PROSITE" id="PS51192">
    <property type="entry name" value="HELICASE_ATP_BIND_1"/>
    <property type="match status" value="1"/>
</dbReference>
<dbReference type="SUPFAM" id="SSF81767">
    <property type="entry name" value="Pre-protein crosslinking domain of SecA"/>
    <property type="match status" value="1"/>
</dbReference>
<dbReference type="InterPro" id="IPR027417">
    <property type="entry name" value="P-loop_NTPase"/>
</dbReference>
<dbReference type="Gene3D" id="3.90.1440.10">
    <property type="entry name" value="SecA, preprotein cross-linking domain"/>
    <property type="match status" value="1"/>
</dbReference>
<dbReference type="PANTHER" id="PTHR30612:SF0">
    <property type="entry name" value="CHLOROPLAST PROTEIN-TRANSPORTING ATPASE"/>
    <property type="match status" value="1"/>
</dbReference>
<sequence>MMRWCMLVLTETSGDLKLVMEEDPCVTAMFAATQVFLRNKVDLVLSSDLLSLEKTKNWSDFYQHLGISFSTNINKFSASERNDVYKADIVCGTMDDFMSDYLQYGLEVMETGKPHLSRGFIVETSSLSSSHTLEFKRLKESNALSFAADILQSLMGNLNNENMELRQDFIKAFLVVLHTHLKEDTNTGNKIISILLKLNERKLSSSEIYFLTILEDLTRVFTEDTAKAPEGKWCLNSLCFSAKKFAKQQTKDVFQMVSNLAAQRLWSPKESLILLEALSDHHYNEECISILKILHFIETYQVTSLWMDERNQSLLQLLKTFETAKLIQHLENSFKNEKDKSIDCVFEEIRHNNNIDEETLGKSYSVVKAVNDMIKSGEITHHNDFQRARKLSQSTAKEDLQEILAVLCNAVHVCAAEKKWWPRVTQMTSWSLLALSKTGKLLEMSTGEGKSCVIAMFAVLRALRGEKVDVISSSSVLCERDAKEWGNFYSYFGITVDTNVNKTKDEDRKQCYQKDVVYGTVEAFAADHLRQIFEMKDVRPDRDYQCVIIDEVDSLLLDQGVQHTYLSSPMVSMQHLNIVLAMIWGHVSQYGILSTGCETFIQGPPASFYKAIFDSIDSDENEIDDPTDILRIAEVLEIVPGGFTKNIFQKGKDEILEDLKTVSQDAALRFFQEMEHYVPYGFTVYTLDDNGLLRLSKTSTCEPNIPELKFLVLDGGLCCSLYDSEEIVSNAIAELISVKIQYTPSTNHNTDRISVPGFLRNLIETRISVWVQNAFLAMRLRQGREYVVENDRVIPVDFKSTGIVELSKKWGDGLQQFVEMKHQVKLSTISTVTNYLSNMSLFQMYHGKIFGTTGTLGNDTDIEFLQNFYQNLSTLRMPTFNRRKLFEVEGSVKTSVQEWKSKIKDVVKTQISPNSYRGGRAVLVICETINMAKEISEDLKTIGPRDIKLYCRSDKDGLNKINKELLPGDVIVATNLAGRGTNIKVSPDVNSNGGLQVILSFLSQNTRVELQAFGRTARKGKPGSAQIIMCTSHLQETFGAVSSLEEAKMTRDKIAADKINDVMQEVIEMRLREDLFSEYCDTLQEIYRDTDGDEERALVAIMNEFWGMWLQTKSEEIEQLKRNELQRSLKSDLILAKGMSESQTSPCSSIYHYTEFGNIALDEKQWDKSARLFEKAMGQDENWAAIAFYNHAYCIIKQKRGDYLIKAREDLIKTQESLKYFKEECIIGLHLVKMASSGSDSSNPTSIEKQLTTKSAILNYFDENISKAIKKLDEIRERGRDAIANKSPMVSLVSSHDEDAQLEAYNLYSRGLNYVFCVEEKPYFSWGALAVFFLGILQIVGGALLIAFTGGVFAQVGMGLITEGISDCIDGIYGMATGQFSWESWAIQKAISIGVSLITLGVGKLISKGFKASKMLIKEFGKKLKAMPKFLSRQAKEGFSVVAKANLKNTLKYTAKAMVKEIAMHAFGKVEEAILEDILKNIENEVKKRVIDDVKSKLKKDPLAALIDSIIFLHLEDKQQLADLLQNRIERTKLLNIFRDLSSTSLQPFYRDLSWQNKLNSTILQVIGGVKSETKGDAHTILTAIQAIHMGTLATDAISTVLSLSSDFFSNLNEELNKY</sequence>
<evidence type="ECO:0000256" key="3">
    <source>
        <dbReference type="ARBA" id="ARBA00023010"/>
    </source>
</evidence>
<keyword evidence="2" id="KW-0813">Transport</keyword>
<dbReference type="InterPro" id="IPR011115">
    <property type="entry name" value="SecA_DEAD"/>
</dbReference>
<evidence type="ECO:0000259" key="6">
    <source>
        <dbReference type="PROSITE" id="PS51194"/>
    </source>
</evidence>
<dbReference type="InterPro" id="IPR001650">
    <property type="entry name" value="Helicase_C-like"/>
</dbReference>
<comment type="caution">
    <text evidence="8">The sequence shown here is derived from an EMBL/GenBank/DDBJ whole genome shotgun (WGS) entry which is preliminary data.</text>
</comment>
<name>A0ABN8N0T2_9CNID</name>
<keyword evidence="4" id="KW-0472">Membrane</keyword>
<evidence type="ECO:0000256" key="1">
    <source>
        <dbReference type="ARBA" id="ARBA00022490"/>
    </source>
</evidence>
<dbReference type="InterPro" id="IPR014018">
    <property type="entry name" value="SecA_motor_DEAD"/>
</dbReference>